<dbReference type="InterPro" id="IPR043148">
    <property type="entry name" value="TagF_C"/>
</dbReference>
<accession>A0ABM8G487</accession>
<sequence length="159" mass="16736">MRVAEYGEADAAVRELLESAPAVAPGLAHEVDGGVAPLAETFARADVLVCDVSGVAMDWLATGRPIIVTLPAGPVTVAQSELTDVVPRLAAHGATATAELVDHEISADPLGEERARLKDRYLGDTSPGASIRRFVEACEKLMEIRDREVARINAGELPA</sequence>
<evidence type="ECO:0000313" key="2">
    <source>
        <dbReference type="Proteomes" id="UP001321475"/>
    </source>
</evidence>
<reference evidence="2" key="1">
    <citation type="journal article" date="2019" name="Int. J. Syst. Evol. Microbiol.">
        <title>The Global Catalogue of Microorganisms (GCM) 10K type strain sequencing project: providing services to taxonomists for standard genome sequencing and annotation.</title>
        <authorList>
            <consortium name="The Broad Institute Genomics Platform"/>
            <consortium name="The Broad Institute Genome Sequencing Center for Infectious Disease"/>
            <person name="Wu L."/>
            <person name="Ma J."/>
        </authorList>
    </citation>
    <scope>NUCLEOTIDE SEQUENCE [LARGE SCALE GENOMIC DNA]</scope>
    <source>
        <strain evidence="2">NBRC 108565</strain>
    </source>
</reference>
<dbReference type="EMBL" id="AP027729">
    <property type="protein sequence ID" value="BDZ42862.1"/>
    <property type="molecule type" value="Genomic_DNA"/>
</dbReference>
<protein>
    <submittedName>
        <fullName evidence="1">Uncharacterized protein</fullName>
    </submittedName>
</protein>
<keyword evidence="2" id="KW-1185">Reference proteome</keyword>
<name>A0ABM8G487_9CELL</name>
<proteinExistence type="predicted"/>
<gene>
    <name evidence="1" type="ORF">GCM10025865_21610</name>
</gene>
<organism evidence="1 2">
    <name type="scientific">Paraoerskovia sediminicola</name>
    <dbReference type="NCBI Taxonomy" id="1138587"/>
    <lineage>
        <taxon>Bacteria</taxon>
        <taxon>Bacillati</taxon>
        <taxon>Actinomycetota</taxon>
        <taxon>Actinomycetes</taxon>
        <taxon>Micrococcales</taxon>
        <taxon>Cellulomonadaceae</taxon>
        <taxon>Paraoerskovia</taxon>
    </lineage>
</organism>
<dbReference type="Proteomes" id="UP001321475">
    <property type="component" value="Chromosome"/>
</dbReference>
<evidence type="ECO:0000313" key="1">
    <source>
        <dbReference type="EMBL" id="BDZ42862.1"/>
    </source>
</evidence>
<dbReference type="Gene3D" id="3.40.50.12580">
    <property type="match status" value="1"/>
</dbReference>